<keyword evidence="7" id="KW-1185">Reference proteome</keyword>
<gene>
    <name evidence="6" type="ORF">DL240_18305</name>
</gene>
<dbReference type="Pfam" id="PF07719">
    <property type="entry name" value="TPR_2"/>
    <property type="match status" value="1"/>
</dbReference>
<protein>
    <submittedName>
        <fullName evidence="6">Uncharacterized protein</fullName>
    </submittedName>
</protein>
<keyword evidence="5" id="KW-0732">Signal</keyword>
<dbReference type="RefSeq" id="WP_111731348.1">
    <property type="nucleotide sequence ID" value="NZ_QHKO01000013.1"/>
</dbReference>
<evidence type="ECO:0000256" key="2">
    <source>
        <dbReference type="ARBA" id="ARBA00022803"/>
    </source>
</evidence>
<comment type="caution">
    <text evidence="6">The sequence shown here is derived from an EMBL/GenBank/DDBJ whole genome shotgun (WGS) entry which is preliminary data.</text>
</comment>
<keyword evidence="4" id="KW-0812">Transmembrane</keyword>
<evidence type="ECO:0000256" key="3">
    <source>
        <dbReference type="PROSITE-ProRule" id="PRU00339"/>
    </source>
</evidence>
<organism evidence="6 7">
    <name type="scientific">Lujinxingia litoralis</name>
    <dbReference type="NCBI Taxonomy" id="2211119"/>
    <lineage>
        <taxon>Bacteria</taxon>
        <taxon>Deltaproteobacteria</taxon>
        <taxon>Bradymonadales</taxon>
        <taxon>Lujinxingiaceae</taxon>
        <taxon>Lujinxingia</taxon>
    </lineage>
</organism>
<dbReference type="PROSITE" id="PS50005">
    <property type="entry name" value="TPR"/>
    <property type="match status" value="1"/>
</dbReference>
<feature type="signal peptide" evidence="5">
    <location>
        <begin position="1"/>
        <end position="23"/>
    </location>
</feature>
<feature type="chain" id="PRO_5016433759" evidence="5">
    <location>
        <begin position="24"/>
        <end position="268"/>
    </location>
</feature>
<dbReference type="SUPFAM" id="SSF48452">
    <property type="entry name" value="TPR-like"/>
    <property type="match status" value="1"/>
</dbReference>
<name>A0A328C300_9DELT</name>
<evidence type="ECO:0000256" key="1">
    <source>
        <dbReference type="ARBA" id="ARBA00022737"/>
    </source>
</evidence>
<dbReference type="Gene3D" id="1.25.40.10">
    <property type="entry name" value="Tetratricopeptide repeat domain"/>
    <property type="match status" value="1"/>
</dbReference>
<dbReference type="InterPro" id="IPR013105">
    <property type="entry name" value="TPR_2"/>
</dbReference>
<dbReference type="EMBL" id="QHKO01000013">
    <property type="protein sequence ID" value="RAL20171.1"/>
    <property type="molecule type" value="Genomic_DNA"/>
</dbReference>
<keyword evidence="4" id="KW-0472">Membrane</keyword>
<keyword evidence="4" id="KW-1133">Transmembrane helix</keyword>
<keyword evidence="1" id="KW-0677">Repeat</keyword>
<reference evidence="6 7" key="1">
    <citation type="submission" date="2018-05" db="EMBL/GenBank/DDBJ databases">
        <title>Lujinxingia marina gen. nov. sp. nov., a new facultative anaerobic member of the class Deltaproteobacteria, and proposal of Lujinxingaceae fam. nov.</title>
        <authorList>
            <person name="Li C.-M."/>
        </authorList>
    </citation>
    <scope>NUCLEOTIDE SEQUENCE [LARGE SCALE GENOMIC DNA]</scope>
    <source>
        <strain evidence="6 7">B210</strain>
    </source>
</reference>
<evidence type="ECO:0000256" key="5">
    <source>
        <dbReference type="SAM" id="SignalP"/>
    </source>
</evidence>
<sequence length="268" mass="28295">MRARRGMVAALLTVTLAASPAQAQASGGDPHDAAQRAEVHYQMAMRLFNQGRYREAVEEFDQALVLLDDPIFWCNRAVPLMKLDEMDAARESLASCRDGLPAGSEDRAQVDAQLAALTVAVRQVRARARELASWEKMPLPVVAPRVEEVEGMSGRSVAGWSVAGAGVALVGAAWIIDLRSAGVVETFQQASAQGGSRERYDALRSEVALRQRVVWSLAGVGAAAALVGTGLLTWDVLADDAEPGSGVRLAVEPVGGAGVVGVGVRLSR</sequence>
<dbReference type="OrthoDB" id="5509041at2"/>
<proteinExistence type="predicted"/>
<evidence type="ECO:0000313" key="6">
    <source>
        <dbReference type="EMBL" id="RAL20171.1"/>
    </source>
</evidence>
<feature type="transmembrane region" description="Helical" evidence="4">
    <location>
        <begin position="213"/>
        <end position="234"/>
    </location>
</feature>
<dbReference type="Proteomes" id="UP000249169">
    <property type="component" value="Unassembled WGS sequence"/>
</dbReference>
<feature type="transmembrane region" description="Helical" evidence="4">
    <location>
        <begin position="246"/>
        <end position="266"/>
    </location>
</feature>
<feature type="repeat" description="TPR" evidence="3">
    <location>
        <begin position="37"/>
        <end position="70"/>
    </location>
</feature>
<keyword evidence="2 3" id="KW-0802">TPR repeat</keyword>
<dbReference type="InterPro" id="IPR011990">
    <property type="entry name" value="TPR-like_helical_dom_sf"/>
</dbReference>
<dbReference type="InterPro" id="IPR019734">
    <property type="entry name" value="TPR_rpt"/>
</dbReference>
<evidence type="ECO:0000256" key="4">
    <source>
        <dbReference type="SAM" id="Phobius"/>
    </source>
</evidence>
<evidence type="ECO:0000313" key="7">
    <source>
        <dbReference type="Proteomes" id="UP000249169"/>
    </source>
</evidence>
<dbReference type="AlphaFoldDB" id="A0A328C300"/>
<accession>A0A328C300</accession>